<keyword evidence="6" id="KW-0804">Transcription</keyword>
<feature type="binding site" evidence="8">
    <location>
        <position position="99"/>
    </location>
    <ligand>
        <name>Fe cation</name>
        <dbReference type="ChEBI" id="CHEBI:24875"/>
    </ligand>
</feature>
<comment type="similarity">
    <text evidence="1">Belongs to the Fur family.</text>
</comment>
<evidence type="ECO:0000313" key="9">
    <source>
        <dbReference type="EMBL" id="CAA7599660.1"/>
    </source>
</evidence>
<dbReference type="Pfam" id="PF01475">
    <property type="entry name" value="FUR"/>
    <property type="match status" value="1"/>
</dbReference>
<proteinExistence type="inferred from homology"/>
<dbReference type="Gene3D" id="3.30.1490.190">
    <property type="match status" value="1"/>
</dbReference>
<evidence type="ECO:0000256" key="3">
    <source>
        <dbReference type="ARBA" id="ARBA00022833"/>
    </source>
</evidence>
<reference evidence="10" key="1">
    <citation type="submission" date="2014-11" db="EMBL/GenBank/DDBJ databases">
        <authorList>
            <person name="Hornung B.V."/>
        </authorList>
    </citation>
    <scope>NUCLEOTIDE SEQUENCE</scope>
    <source>
        <strain evidence="10">INE</strain>
    </source>
</reference>
<gene>
    <name evidence="9" type="ORF">DEACI_0286</name>
    <name evidence="10" type="ORF">DEACI_0659</name>
</gene>
<dbReference type="InterPro" id="IPR036388">
    <property type="entry name" value="WH-like_DNA-bd_sf"/>
</dbReference>
<accession>A0A8S0X303</accession>
<feature type="binding site" evidence="8">
    <location>
        <position position="134"/>
    </location>
    <ligand>
        <name>Fe cation</name>
        <dbReference type="ChEBI" id="CHEBI:24875"/>
    </ligand>
</feature>
<keyword evidence="11" id="KW-1185">Reference proteome</keyword>
<evidence type="ECO:0000256" key="6">
    <source>
        <dbReference type="ARBA" id="ARBA00023163"/>
    </source>
</evidence>
<dbReference type="PANTHER" id="PTHR33202">
    <property type="entry name" value="ZINC UPTAKE REGULATION PROTEIN"/>
    <property type="match status" value="1"/>
</dbReference>
<evidence type="ECO:0000313" key="10">
    <source>
        <dbReference type="EMBL" id="CEJ06212.1"/>
    </source>
</evidence>
<keyword evidence="3 7" id="KW-0862">Zinc</keyword>
<dbReference type="GO" id="GO:1900376">
    <property type="term" value="P:regulation of secondary metabolite biosynthetic process"/>
    <property type="evidence" value="ECO:0007669"/>
    <property type="project" value="TreeGrafter"/>
</dbReference>
<dbReference type="GO" id="GO:0008270">
    <property type="term" value="F:zinc ion binding"/>
    <property type="evidence" value="ECO:0007669"/>
    <property type="project" value="TreeGrafter"/>
</dbReference>
<evidence type="ECO:0000313" key="11">
    <source>
        <dbReference type="Proteomes" id="UP001071230"/>
    </source>
</evidence>
<dbReference type="InterPro" id="IPR002481">
    <property type="entry name" value="FUR"/>
</dbReference>
<protein>
    <submittedName>
        <fullName evidence="9">Ferric uptake regulator family</fullName>
    </submittedName>
</protein>
<keyword evidence="7" id="KW-0479">Metal-binding</keyword>
<dbReference type="GO" id="GO:0000976">
    <property type="term" value="F:transcription cis-regulatory region binding"/>
    <property type="evidence" value="ECO:0007669"/>
    <property type="project" value="TreeGrafter"/>
</dbReference>
<dbReference type="CDD" id="cd07153">
    <property type="entry name" value="Fur_like"/>
    <property type="match status" value="1"/>
</dbReference>
<dbReference type="EMBL" id="LR746496">
    <property type="protein sequence ID" value="CAA7599660.1"/>
    <property type="molecule type" value="Genomic_DNA"/>
</dbReference>
<dbReference type="GO" id="GO:0003700">
    <property type="term" value="F:DNA-binding transcription factor activity"/>
    <property type="evidence" value="ECO:0007669"/>
    <property type="project" value="InterPro"/>
</dbReference>
<dbReference type="RefSeq" id="WP_240983438.1">
    <property type="nucleotide sequence ID" value="NZ_CDGJ01000019.1"/>
</dbReference>
<evidence type="ECO:0000256" key="1">
    <source>
        <dbReference type="ARBA" id="ARBA00007957"/>
    </source>
</evidence>
<dbReference type="PANTHER" id="PTHR33202:SF7">
    <property type="entry name" value="FERRIC UPTAKE REGULATION PROTEIN"/>
    <property type="match status" value="1"/>
</dbReference>
<dbReference type="InterPro" id="IPR036390">
    <property type="entry name" value="WH_DNA-bd_sf"/>
</dbReference>
<feature type="binding site" evidence="7">
    <location>
        <position position="142"/>
    </location>
    <ligand>
        <name>Zn(2+)</name>
        <dbReference type="ChEBI" id="CHEBI:29105"/>
    </ligand>
</feature>
<comment type="cofactor">
    <cofactor evidence="7">
        <name>Zn(2+)</name>
        <dbReference type="ChEBI" id="CHEBI:29105"/>
    </cofactor>
    <text evidence="7">Binds 1 zinc ion per subunit.</text>
</comment>
<dbReference type="SUPFAM" id="SSF46785">
    <property type="entry name" value="Winged helix' DNA-binding domain"/>
    <property type="match status" value="1"/>
</dbReference>
<keyword evidence="4" id="KW-0805">Transcription regulation</keyword>
<keyword evidence="8" id="KW-0408">Iron</keyword>
<dbReference type="Proteomes" id="UP000836597">
    <property type="component" value="Chromosome"/>
</dbReference>
<evidence type="ECO:0000256" key="5">
    <source>
        <dbReference type="ARBA" id="ARBA00023125"/>
    </source>
</evidence>
<feature type="binding site" evidence="7">
    <location>
        <position position="105"/>
    </location>
    <ligand>
        <name>Zn(2+)</name>
        <dbReference type="ChEBI" id="CHEBI:29105"/>
    </ligand>
</feature>
<dbReference type="EMBL" id="CDGJ01000019">
    <property type="protein sequence ID" value="CEJ06212.1"/>
    <property type="molecule type" value="Genomic_DNA"/>
</dbReference>
<feature type="binding site" evidence="7">
    <location>
        <position position="145"/>
    </location>
    <ligand>
        <name>Zn(2+)</name>
        <dbReference type="ChEBI" id="CHEBI:29105"/>
    </ligand>
</feature>
<keyword evidence="5" id="KW-0238">DNA-binding</keyword>
<sequence>MCKGEAHPVDLQELIDWVSHRLHDKKMRLTQPRLRLLETFAGSGRLLSAQELYRDARSQGINIGLTTVYRLLEALSELGLARAFLLSGEIRYTFCSPRHHYHLICHGCGKIKEIFDCPVLETVTDGEGFQCDGHQLDFFGLCRQCQEKTESPEP</sequence>
<dbReference type="InterPro" id="IPR043135">
    <property type="entry name" value="Fur_C"/>
</dbReference>
<evidence type="ECO:0000256" key="8">
    <source>
        <dbReference type="PIRSR" id="PIRSR602481-2"/>
    </source>
</evidence>
<evidence type="ECO:0000256" key="2">
    <source>
        <dbReference type="ARBA" id="ARBA00022491"/>
    </source>
</evidence>
<dbReference type="Gene3D" id="1.10.10.10">
    <property type="entry name" value="Winged helix-like DNA-binding domain superfamily/Winged helix DNA-binding domain"/>
    <property type="match status" value="1"/>
</dbReference>
<evidence type="ECO:0000256" key="4">
    <source>
        <dbReference type="ARBA" id="ARBA00023015"/>
    </source>
</evidence>
<dbReference type="AlphaFoldDB" id="A0A8S0X303"/>
<reference evidence="9" key="2">
    <citation type="submission" date="2020-01" db="EMBL/GenBank/DDBJ databases">
        <authorList>
            <person name="Hornung B."/>
        </authorList>
    </citation>
    <scope>NUCLEOTIDE SEQUENCE</scope>
    <source>
        <strain evidence="9">PacBioINE</strain>
    </source>
</reference>
<dbReference type="Proteomes" id="UP001071230">
    <property type="component" value="Unassembled WGS sequence"/>
</dbReference>
<dbReference type="GO" id="GO:0045892">
    <property type="term" value="P:negative regulation of DNA-templated transcription"/>
    <property type="evidence" value="ECO:0007669"/>
    <property type="project" value="TreeGrafter"/>
</dbReference>
<name>A0A8S0X303_9FIRM</name>
<keyword evidence="2" id="KW-0678">Repressor</keyword>
<evidence type="ECO:0000256" key="7">
    <source>
        <dbReference type="PIRSR" id="PIRSR602481-1"/>
    </source>
</evidence>
<feature type="binding site" evidence="7">
    <location>
        <position position="108"/>
    </location>
    <ligand>
        <name>Zn(2+)</name>
        <dbReference type="ChEBI" id="CHEBI:29105"/>
    </ligand>
</feature>
<comment type="cofactor">
    <cofactor evidence="8">
        <name>Mn(2+)</name>
        <dbReference type="ChEBI" id="CHEBI:29035"/>
    </cofactor>
    <cofactor evidence="8">
        <name>Fe(2+)</name>
        <dbReference type="ChEBI" id="CHEBI:29033"/>
    </cofactor>
    <text evidence="8">Binds 1 Mn(2+) or Fe(2+) ion per subunit.</text>
</comment>
<organism evidence="9">
    <name type="scientific">Acididesulfobacillus acetoxydans</name>
    <dbReference type="NCBI Taxonomy" id="1561005"/>
    <lineage>
        <taxon>Bacteria</taxon>
        <taxon>Bacillati</taxon>
        <taxon>Bacillota</taxon>
        <taxon>Clostridia</taxon>
        <taxon>Eubacteriales</taxon>
        <taxon>Peptococcaceae</taxon>
        <taxon>Acididesulfobacillus</taxon>
    </lineage>
</organism>
<dbReference type="KEGG" id="aacx:DEACI_0286"/>